<dbReference type="InterPro" id="IPR044554">
    <property type="entry name" value="ANAPC2"/>
</dbReference>
<proteinExistence type="predicted"/>
<accession>A0A7N9IDY4</accession>
<dbReference type="InterPro" id="IPR025907">
    <property type="entry name" value="Phostensin/Taperin_PP1-bd_dom"/>
</dbReference>
<dbReference type="GO" id="GO:0019902">
    <property type="term" value="F:phosphatase binding"/>
    <property type="evidence" value="ECO:0007669"/>
    <property type="project" value="InterPro"/>
</dbReference>
<name>A0A7N9IDY4_MACFA</name>
<protein>
    <recommendedName>
        <fullName evidence="2">Phostensin/Taperin PP1-binding domain-containing protein</fullName>
    </recommendedName>
</protein>
<evidence type="ECO:0000313" key="4">
    <source>
        <dbReference type="Proteomes" id="UP000233100"/>
    </source>
</evidence>
<sequence>TGRRPPKKPNYPAPCVLPDPGAWQSFSPGAATPSQWCPRGSQRPCRARTSVRLGSPATGGRGGEGWLPPGAHAEEAPPTVHEIEVIGGYLALQKSCLTKAGSSRKKVSSRTSGAVPPKEEELRAAVEVLRGHGLHSVLEEWFVEVLQNDLQANISPEFWNAISQCENSTDEPQCLLLLLDAFGLLESRWIPTHVA</sequence>
<evidence type="ECO:0000256" key="1">
    <source>
        <dbReference type="SAM" id="MobiDB-lite"/>
    </source>
</evidence>
<dbReference type="Ensembl" id="ENSMFAT00000084969.1">
    <property type="protein sequence ID" value="ENSMFAP00000056399.1"/>
    <property type="gene ID" value="ENSMFAG00000061525.1"/>
</dbReference>
<dbReference type="Proteomes" id="UP000233100">
    <property type="component" value="Unplaced"/>
</dbReference>
<feature type="region of interest" description="Disordered" evidence="1">
    <location>
        <begin position="24"/>
        <end position="74"/>
    </location>
</feature>
<dbReference type="PANTHER" id="PTHR45957:SF1">
    <property type="entry name" value="ANAPHASE-PROMOTING COMPLEX SUBUNIT 2"/>
    <property type="match status" value="1"/>
</dbReference>
<dbReference type="GO" id="GO:0005680">
    <property type="term" value="C:anaphase-promoting complex"/>
    <property type="evidence" value="ECO:0007669"/>
    <property type="project" value="TreeGrafter"/>
</dbReference>
<dbReference type="GO" id="GO:0070979">
    <property type="term" value="P:protein K11-linked ubiquitination"/>
    <property type="evidence" value="ECO:0007669"/>
    <property type="project" value="TreeGrafter"/>
</dbReference>
<keyword evidence="4" id="KW-1185">Reference proteome</keyword>
<dbReference type="AlphaFoldDB" id="A0A7N9IDY4"/>
<organism evidence="3 4">
    <name type="scientific">Macaca fascicularis</name>
    <name type="common">Crab-eating macaque</name>
    <name type="synonym">Cynomolgus monkey</name>
    <dbReference type="NCBI Taxonomy" id="9541"/>
    <lineage>
        <taxon>Eukaryota</taxon>
        <taxon>Metazoa</taxon>
        <taxon>Chordata</taxon>
        <taxon>Craniata</taxon>
        <taxon>Vertebrata</taxon>
        <taxon>Euteleostomi</taxon>
        <taxon>Mammalia</taxon>
        <taxon>Eutheria</taxon>
        <taxon>Euarchontoglires</taxon>
        <taxon>Primates</taxon>
        <taxon>Haplorrhini</taxon>
        <taxon>Catarrhini</taxon>
        <taxon>Cercopithecidae</taxon>
        <taxon>Cercopithecinae</taxon>
        <taxon>Macaca</taxon>
    </lineage>
</organism>
<dbReference type="Pfam" id="PF13914">
    <property type="entry name" value="Phostensin"/>
    <property type="match status" value="1"/>
</dbReference>
<evidence type="ECO:0000259" key="2">
    <source>
        <dbReference type="Pfam" id="PF13914"/>
    </source>
</evidence>
<reference evidence="3" key="2">
    <citation type="submission" date="2025-09" db="UniProtKB">
        <authorList>
            <consortium name="Ensembl"/>
        </authorList>
    </citation>
    <scope>IDENTIFICATION</scope>
</reference>
<reference evidence="3" key="1">
    <citation type="submission" date="2025-08" db="UniProtKB">
        <authorList>
            <consortium name="Ensembl"/>
        </authorList>
    </citation>
    <scope>IDENTIFICATION</scope>
</reference>
<dbReference type="GO" id="GO:0007091">
    <property type="term" value="P:metaphase/anaphase transition of mitotic cell cycle"/>
    <property type="evidence" value="ECO:0007669"/>
    <property type="project" value="TreeGrafter"/>
</dbReference>
<dbReference type="PANTHER" id="PTHR45957">
    <property type="entry name" value="ANAPHASE-PROMOTING COMPLEX SUBUNIT 2"/>
    <property type="match status" value="1"/>
</dbReference>
<feature type="domain" description="Phostensin/Taperin PP1-binding" evidence="2">
    <location>
        <begin position="77"/>
        <end position="107"/>
    </location>
</feature>
<feature type="compositionally biased region" description="Polar residues" evidence="1">
    <location>
        <begin position="24"/>
        <end position="35"/>
    </location>
</feature>
<evidence type="ECO:0000313" key="3">
    <source>
        <dbReference type="Ensembl" id="ENSMFAP00000056399.1"/>
    </source>
</evidence>